<organism evidence="2 3">
    <name type="scientific">Adhaeribacter soli</name>
    <dbReference type="NCBI Taxonomy" id="2607655"/>
    <lineage>
        <taxon>Bacteria</taxon>
        <taxon>Pseudomonadati</taxon>
        <taxon>Bacteroidota</taxon>
        <taxon>Cytophagia</taxon>
        <taxon>Cytophagales</taxon>
        <taxon>Hymenobacteraceae</taxon>
        <taxon>Adhaeribacter</taxon>
    </lineage>
</organism>
<proteinExistence type="predicted"/>
<evidence type="ECO:0000256" key="1">
    <source>
        <dbReference type="SAM" id="SignalP"/>
    </source>
</evidence>
<evidence type="ECO:0000313" key="3">
    <source>
        <dbReference type="Proteomes" id="UP000326570"/>
    </source>
</evidence>
<dbReference type="AlphaFoldDB" id="A0A5N1IXI4"/>
<gene>
    <name evidence="2" type="ORF">F0P94_09390</name>
</gene>
<reference evidence="2 3" key="1">
    <citation type="submission" date="2019-09" db="EMBL/GenBank/DDBJ databases">
        <title>Genome sequence of Adhaeribacter sp. M2.</title>
        <authorList>
            <person name="Srinivasan S."/>
        </authorList>
    </citation>
    <scope>NUCLEOTIDE SEQUENCE [LARGE SCALE GENOMIC DNA]</scope>
    <source>
        <strain evidence="2 3">M2</strain>
    </source>
</reference>
<dbReference type="Pfam" id="PF14903">
    <property type="entry name" value="WG_beta_rep"/>
    <property type="match status" value="7"/>
</dbReference>
<protein>
    <submittedName>
        <fullName evidence="2">WG repeat-containing protein</fullName>
    </submittedName>
</protein>
<name>A0A5N1IXI4_9BACT</name>
<accession>A0A5N1IXI4</accession>
<feature type="signal peptide" evidence="1">
    <location>
        <begin position="1"/>
        <end position="20"/>
    </location>
</feature>
<dbReference type="RefSeq" id="WP_150903628.1">
    <property type="nucleotide sequence ID" value="NZ_VTWT01000004.1"/>
</dbReference>
<comment type="caution">
    <text evidence="2">The sequence shown here is derived from an EMBL/GenBank/DDBJ whole genome shotgun (WGS) entry which is preliminary data.</text>
</comment>
<feature type="chain" id="PRO_5024973651" evidence="1">
    <location>
        <begin position="21"/>
        <end position="551"/>
    </location>
</feature>
<sequence>MASCFLLFLPLFCSGLEARANPQAFNQATSLKLPSHIPFRAGTLWGYADSTGAIKIKPKYKQAEPFEGSVARIADSLSWGLIDEKGKEIIKPRYKTINEFENGLALVSTFNYNSGIIDQKGQEIVPAVYQKVTVEMLKDLHVPVIKATQPKDLTWEEQKNRIKRTNTKTGLFSREGKPILPVIYDEIVYLGGGLFSVFQGADASVFKIDGTEIPSLKHHVPSAFHDPRAPKEPIMLVHQRKLGFIDRTGKVVIPMVYESGQDFSEGLAGVYLDQKWGYINKANKLEIPATFEGVTPFQKGLAIVKKESLWGIIDRTGKVVTDFIYREISYSTVEDCYILYLENEKFQAFYNPATGKVNPTKGFYMSNTLKDGLRLAVKPVDEFHRIYKKGYVNEEGKIMIPLDYFDATYFHFGMAAVRQDNLWGVIDTKGKTIIPFMFERIEILAPDLIKVGQLPGRTGPMVYGLINKSGEEITPIVYTHIGPFTNGLAVAGKQNNTAIINTKGQEVIPMAQIPKEYFACQGWKNGLMKVCNYRKSQSGYIDRYGKQYFKD</sequence>
<dbReference type="PANTHER" id="PTHR37841">
    <property type="entry name" value="GLR2918 PROTEIN"/>
    <property type="match status" value="1"/>
</dbReference>
<dbReference type="EMBL" id="VTWT01000004">
    <property type="protein sequence ID" value="KAA9338994.1"/>
    <property type="molecule type" value="Genomic_DNA"/>
</dbReference>
<keyword evidence="3" id="KW-1185">Reference proteome</keyword>
<dbReference type="Proteomes" id="UP000326570">
    <property type="component" value="Unassembled WGS sequence"/>
</dbReference>
<keyword evidence="1" id="KW-0732">Signal</keyword>
<dbReference type="InterPro" id="IPR032774">
    <property type="entry name" value="WG_beta_rep"/>
</dbReference>
<evidence type="ECO:0000313" key="2">
    <source>
        <dbReference type="EMBL" id="KAA9338994.1"/>
    </source>
</evidence>
<dbReference type="PANTHER" id="PTHR37841:SF1">
    <property type="entry name" value="DUF3298 DOMAIN-CONTAINING PROTEIN"/>
    <property type="match status" value="1"/>
</dbReference>